<evidence type="ECO:0000256" key="2">
    <source>
        <dbReference type="ARBA" id="ARBA00023157"/>
    </source>
</evidence>
<name>A0ABN2PXY6_9ACTN</name>
<dbReference type="InterPro" id="IPR013320">
    <property type="entry name" value="ConA-like_dom_sf"/>
</dbReference>
<evidence type="ECO:0000313" key="4">
    <source>
        <dbReference type="EMBL" id="GAA1936955.1"/>
    </source>
</evidence>
<sequence>MSLYVNGRFVESVDWSGSWYADRQLQIGATARSGEVRRFFPGQISDVRLFERVVTEYEVGQLFQQSPIVKGRWQFEEGGSSTPDSSLEGNALDLHGGAGIGEYMGRVDLHALELDGSTGYAAAPTVPADTSASFTVAGWAQGVGALEEPASLVSASGASESAFAVRYVPDPDDPGWGEWQVALPDQDTVGAQVTRVRSQTPHHAASWTHVAVVHDGFAKEVLLYLNGQLEEVVCADESEPDCAGGASWAENVHTFQATHSLQVGRSRSAGAWGEHWPGAIDDLWFFQGALTSRQVDYLSQGVSGAPTTVP</sequence>
<keyword evidence="1" id="KW-0732">Signal</keyword>
<keyword evidence="5" id="KW-1185">Reference proteome</keyword>
<organism evidence="4 5">
    <name type="scientific">Streptomyces sodiiphilus</name>
    <dbReference type="NCBI Taxonomy" id="226217"/>
    <lineage>
        <taxon>Bacteria</taxon>
        <taxon>Bacillati</taxon>
        <taxon>Actinomycetota</taxon>
        <taxon>Actinomycetes</taxon>
        <taxon>Kitasatosporales</taxon>
        <taxon>Streptomycetaceae</taxon>
        <taxon>Streptomyces</taxon>
    </lineage>
</organism>
<dbReference type="RefSeq" id="WP_344267060.1">
    <property type="nucleotide sequence ID" value="NZ_BAAAMJ010000123.1"/>
</dbReference>
<dbReference type="Gene3D" id="2.60.120.200">
    <property type="match status" value="2"/>
</dbReference>
<protein>
    <recommendedName>
        <fullName evidence="3">LamG-like jellyroll fold domain-containing protein</fullName>
    </recommendedName>
</protein>
<dbReference type="InterPro" id="IPR006558">
    <property type="entry name" value="LamG-like"/>
</dbReference>
<evidence type="ECO:0000256" key="1">
    <source>
        <dbReference type="ARBA" id="ARBA00022729"/>
    </source>
</evidence>
<dbReference type="SUPFAM" id="SSF49899">
    <property type="entry name" value="Concanavalin A-like lectins/glucanases"/>
    <property type="match status" value="2"/>
</dbReference>
<dbReference type="SMART" id="SM00560">
    <property type="entry name" value="LamGL"/>
    <property type="match status" value="1"/>
</dbReference>
<dbReference type="Proteomes" id="UP001501303">
    <property type="component" value="Unassembled WGS sequence"/>
</dbReference>
<proteinExistence type="predicted"/>
<evidence type="ECO:0000259" key="3">
    <source>
        <dbReference type="SMART" id="SM00560"/>
    </source>
</evidence>
<gene>
    <name evidence="4" type="ORF">GCM10009716_49150</name>
</gene>
<comment type="caution">
    <text evidence="4">The sequence shown here is derived from an EMBL/GenBank/DDBJ whole genome shotgun (WGS) entry which is preliminary data.</text>
</comment>
<feature type="domain" description="LamG-like jellyroll fold" evidence="3">
    <location>
        <begin position="132"/>
        <end position="293"/>
    </location>
</feature>
<dbReference type="EMBL" id="BAAAMJ010000123">
    <property type="protein sequence ID" value="GAA1936955.1"/>
    <property type="molecule type" value="Genomic_DNA"/>
</dbReference>
<reference evidence="4 5" key="1">
    <citation type="journal article" date="2019" name="Int. J. Syst. Evol. Microbiol.">
        <title>The Global Catalogue of Microorganisms (GCM) 10K type strain sequencing project: providing services to taxonomists for standard genome sequencing and annotation.</title>
        <authorList>
            <consortium name="The Broad Institute Genomics Platform"/>
            <consortium name="The Broad Institute Genome Sequencing Center for Infectious Disease"/>
            <person name="Wu L."/>
            <person name="Ma J."/>
        </authorList>
    </citation>
    <scope>NUCLEOTIDE SEQUENCE [LARGE SCALE GENOMIC DNA]</scope>
    <source>
        <strain evidence="4 5">JCM 13581</strain>
    </source>
</reference>
<keyword evidence="2" id="KW-1015">Disulfide bond</keyword>
<accession>A0ABN2PXY6</accession>
<dbReference type="Pfam" id="PF13385">
    <property type="entry name" value="Laminin_G_3"/>
    <property type="match status" value="2"/>
</dbReference>
<evidence type="ECO:0000313" key="5">
    <source>
        <dbReference type="Proteomes" id="UP001501303"/>
    </source>
</evidence>